<dbReference type="SUPFAM" id="SSF48056">
    <property type="entry name" value="Di-copper centre-containing domain"/>
    <property type="match status" value="1"/>
</dbReference>
<feature type="non-terminal residue" evidence="7">
    <location>
        <position position="459"/>
    </location>
</feature>
<evidence type="ECO:0000256" key="1">
    <source>
        <dbReference type="ARBA" id="ARBA00004573"/>
    </source>
</evidence>
<keyword evidence="3" id="KW-0479">Metal-binding</keyword>
<reference evidence="7" key="1">
    <citation type="submission" date="2022-03" db="EMBL/GenBank/DDBJ databases">
        <authorList>
            <person name="Alioto T."/>
            <person name="Alioto T."/>
            <person name="Gomez Garrido J."/>
        </authorList>
    </citation>
    <scope>NUCLEOTIDE SEQUENCE</scope>
</reference>
<evidence type="ECO:0000256" key="3">
    <source>
        <dbReference type="ARBA" id="ARBA00022723"/>
    </source>
</evidence>
<dbReference type="Proteomes" id="UP001295444">
    <property type="component" value="Chromosome 04"/>
</dbReference>
<dbReference type="PANTHER" id="PTHR11474:SF134">
    <property type="entry name" value="TYROSINASE-LIKE"/>
    <property type="match status" value="1"/>
</dbReference>
<dbReference type="PROSITE" id="PS00498">
    <property type="entry name" value="TYROSINASE_2"/>
    <property type="match status" value="1"/>
</dbReference>
<comment type="subcellular location">
    <subcellularLocation>
        <location evidence="1">Melanosome membrane</location>
        <topology evidence="1">Single-pass type I membrane protein</topology>
    </subcellularLocation>
</comment>
<gene>
    <name evidence="7" type="ORF">PECUL_23A037061</name>
</gene>
<dbReference type="InterPro" id="IPR008922">
    <property type="entry name" value="Di-copper_centre_dom_sf"/>
</dbReference>
<dbReference type="Pfam" id="PF00264">
    <property type="entry name" value="Tyrosinase"/>
    <property type="match status" value="1"/>
</dbReference>
<accession>A0AAD1W2I8</accession>
<dbReference type="InterPro" id="IPR002227">
    <property type="entry name" value="Tyrosinase_Cu-bd"/>
</dbReference>
<evidence type="ECO:0000256" key="5">
    <source>
        <dbReference type="SAM" id="SignalP"/>
    </source>
</evidence>
<dbReference type="GO" id="GO:0046872">
    <property type="term" value="F:metal ion binding"/>
    <property type="evidence" value="ECO:0007669"/>
    <property type="project" value="UniProtKB-KW"/>
</dbReference>
<dbReference type="GO" id="GO:0043473">
    <property type="term" value="P:pigmentation"/>
    <property type="evidence" value="ECO:0007669"/>
    <property type="project" value="TreeGrafter"/>
</dbReference>
<keyword evidence="5" id="KW-0732">Signal</keyword>
<evidence type="ECO:0000259" key="6">
    <source>
        <dbReference type="PROSITE" id="PS00498"/>
    </source>
</evidence>
<dbReference type="AlphaFoldDB" id="A0AAD1W2I8"/>
<keyword evidence="8" id="KW-1185">Reference proteome</keyword>
<evidence type="ECO:0000313" key="8">
    <source>
        <dbReference type="Proteomes" id="UP001295444"/>
    </source>
</evidence>
<dbReference type="InterPro" id="IPR002049">
    <property type="entry name" value="LE_dom"/>
</dbReference>
<dbReference type="GO" id="GO:0004503">
    <property type="term" value="F:tyrosinase activity"/>
    <property type="evidence" value="ECO:0007669"/>
    <property type="project" value="TreeGrafter"/>
</dbReference>
<organism evidence="7 8">
    <name type="scientific">Pelobates cultripes</name>
    <name type="common">Western spadefoot toad</name>
    <dbReference type="NCBI Taxonomy" id="61616"/>
    <lineage>
        <taxon>Eukaryota</taxon>
        <taxon>Metazoa</taxon>
        <taxon>Chordata</taxon>
        <taxon>Craniata</taxon>
        <taxon>Vertebrata</taxon>
        <taxon>Euteleostomi</taxon>
        <taxon>Amphibia</taxon>
        <taxon>Batrachia</taxon>
        <taxon>Anura</taxon>
        <taxon>Pelobatoidea</taxon>
        <taxon>Pelobatidae</taxon>
        <taxon>Pelobates</taxon>
    </lineage>
</organism>
<dbReference type="GO" id="GO:0042438">
    <property type="term" value="P:melanin biosynthetic process"/>
    <property type="evidence" value="ECO:0007669"/>
    <property type="project" value="UniProtKB-KW"/>
</dbReference>
<dbReference type="GO" id="GO:0033162">
    <property type="term" value="C:melanosome membrane"/>
    <property type="evidence" value="ECO:0007669"/>
    <property type="project" value="UniProtKB-SubCell"/>
</dbReference>
<dbReference type="EMBL" id="OW240915">
    <property type="protein sequence ID" value="CAH2281597.1"/>
    <property type="molecule type" value="Genomic_DNA"/>
</dbReference>
<dbReference type="InterPro" id="IPR050316">
    <property type="entry name" value="Tyrosinase/Hemocyanin"/>
</dbReference>
<dbReference type="PANTHER" id="PTHR11474">
    <property type="entry name" value="TYROSINASE FAMILY MEMBER"/>
    <property type="match status" value="1"/>
</dbReference>
<name>A0AAD1W2I8_PELCU</name>
<keyword evidence="4" id="KW-0470">Melanin biosynthesis</keyword>
<dbReference type="Gene3D" id="1.10.1280.10">
    <property type="entry name" value="Di-copper center containing domain from catechol oxidase"/>
    <property type="match status" value="1"/>
</dbReference>
<feature type="signal peptide" evidence="5">
    <location>
        <begin position="1"/>
        <end position="28"/>
    </location>
</feature>
<sequence length="459" mass="53214">MPGLRGQFYTDMLGICIVLMICLSAVHSQFPRACTTEAAFRTKTCCPLWKDNSPCGSLSGRGRCRDWTPLRRNKIPQVNDDRLDWPRFYYENTCECHGNYSGFDCGDCKHGYFGDKCDRKKMIIRREIRELSFLEKKRLFSYLALAKTTKSKDFVVLITGDRHHRETYRFIDASLYDVFAWMHYYAMKPILINNTFDLIKNFAHQGPSFPGWHRLAILFLERQIQLMTGDEDFSIPYYDWRGEKNCSICTDDLLGNNNAQGILTPYSHFSFWKVVPMTLGFNYPDAYCPTADTEYKMERLHRKPGTTPYALNMPTFLDVENTLKLKEFDTPPFNETSLLSFRNALEGFLAPDGVTLKRSMHNLIHIYLGGTMSQIPISSNDPIFILHHSYVDKIFEQWIAKYNASPSTYPENNELGQSPTDCIIPFFPCYQNKDFIRKSTEFGYLWNYGGVRTAKTQSS</sequence>
<proteinExistence type="inferred from homology"/>
<comment type="similarity">
    <text evidence="2">Belongs to the tyrosinase family.</text>
</comment>
<feature type="domain" description="Tyrosinase copper-binding" evidence="6">
    <location>
        <begin position="381"/>
        <end position="392"/>
    </location>
</feature>
<dbReference type="PRINTS" id="PR00092">
    <property type="entry name" value="TYROSINASE"/>
</dbReference>
<evidence type="ECO:0000256" key="4">
    <source>
        <dbReference type="ARBA" id="ARBA00023101"/>
    </source>
</evidence>
<feature type="chain" id="PRO_5042213755" evidence="5">
    <location>
        <begin position="29"/>
        <end position="459"/>
    </location>
</feature>
<evidence type="ECO:0000256" key="2">
    <source>
        <dbReference type="ARBA" id="ARBA00009928"/>
    </source>
</evidence>
<evidence type="ECO:0000313" key="7">
    <source>
        <dbReference type="EMBL" id="CAH2281597.1"/>
    </source>
</evidence>
<dbReference type="CDD" id="cd00055">
    <property type="entry name" value="EGF_Lam"/>
    <property type="match status" value="1"/>
</dbReference>
<protein>
    <submittedName>
        <fullName evidence="7">Tyrosinase-like</fullName>
    </submittedName>
</protein>